<name>D8M9J6_BLAHO</name>
<feature type="transmembrane region" description="Helical" evidence="8">
    <location>
        <begin position="355"/>
        <end position="377"/>
    </location>
</feature>
<evidence type="ECO:0000256" key="6">
    <source>
        <dbReference type="ARBA" id="ARBA00022989"/>
    </source>
</evidence>
<sequence length="398" mass="44557">MSKRSVSVLQPVITTSKRVVYDNYRMFSRRPLQFSDSAYSLKRDRKTNQIWIAGNGLVDSLLNDDNAALSSNSNSESVTCNVTFSKYTVLFPSRYTAAPVFYSKNQIVYHVTNAPMISLFTVVIALIFFWLWDKNVDATEVAVSYSSVMEKGEVWRVITASFSHLDLLHVGLNLTACHIAIIFSINLWLVVMTQAVHLFLVWLADKMNLEHGKSVWGLGYSCVLFALMTTIILKGDTQCPVNLYGMCFPTYEFKLLPFPSTCTGIRINLYPFVLLVVMKLIVPISSFFGHLAGILVGIVISTDLLSILSPVTCCVSVELLYFAYHFYREKHKLVAMKATSIGHMINSDTNVKYMIVHNISFVLLFLASVGIAAFSLVHRGFINHGRAQDALRVGSPTP</sequence>
<feature type="transmembrane region" description="Helical" evidence="8">
    <location>
        <begin position="179"/>
        <end position="203"/>
    </location>
</feature>
<comment type="subcellular location">
    <subcellularLocation>
        <location evidence="1">Membrane</location>
        <topology evidence="1">Multi-pass membrane protein</topology>
    </subcellularLocation>
</comment>
<organism evidence="10">
    <name type="scientific">Blastocystis hominis</name>
    <dbReference type="NCBI Taxonomy" id="12968"/>
    <lineage>
        <taxon>Eukaryota</taxon>
        <taxon>Sar</taxon>
        <taxon>Stramenopiles</taxon>
        <taxon>Bigyra</taxon>
        <taxon>Opalozoa</taxon>
        <taxon>Opalinata</taxon>
        <taxon>Blastocystidae</taxon>
        <taxon>Blastocystis</taxon>
    </lineage>
</organism>
<evidence type="ECO:0000256" key="5">
    <source>
        <dbReference type="ARBA" id="ARBA00022801"/>
    </source>
</evidence>
<evidence type="ECO:0000256" key="3">
    <source>
        <dbReference type="ARBA" id="ARBA00022670"/>
    </source>
</evidence>
<evidence type="ECO:0000256" key="4">
    <source>
        <dbReference type="ARBA" id="ARBA00022692"/>
    </source>
</evidence>
<dbReference type="SUPFAM" id="SSF144091">
    <property type="entry name" value="Rhomboid-like"/>
    <property type="match status" value="1"/>
</dbReference>
<dbReference type="PANTHER" id="PTHR43066">
    <property type="entry name" value="RHOMBOID-RELATED PROTEIN"/>
    <property type="match status" value="1"/>
</dbReference>
<evidence type="ECO:0000256" key="8">
    <source>
        <dbReference type="SAM" id="Phobius"/>
    </source>
</evidence>
<protein>
    <submittedName>
        <fullName evidence="10">Peptidase S54</fullName>
    </submittedName>
</protein>
<dbReference type="InParanoid" id="D8M9J6"/>
<evidence type="ECO:0000256" key="1">
    <source>
        <dbReference type="ARBA" id="ARBA00004141"/>
    </source>
</evidence>
<evidence type="ECO:0000313" key="11">
    <source>
        <dbReference type="Proteomes" id="UP000008312"/>
    </source>
</evidence>
<accession>D8M9J6</accession>
<feature type="transmembrane region" description="Helical" evidence="8">
    <location>
        <begin position="307"/>
        <end position="327"/>
    </location>
</feature>
<dbReference type="OrthoDB" id="10257275at2759"/>
<keyword evidence="11" id="KW-1185">Reference proteome</keyword>
<reference evidence="10" key="1">
    <citation type="submission" date="2010-02" db="EMBL/GenBank/DDBJ databases">
        <title>Sequencing and annotation of the Blastocystis hominis genome.</title>
        <authorList>
            <person name="Wincker P."/>
        </authorList>
    </citation>
    <scope>NUCLEOTIDE SEQUENCE</scope>
    <source>
        <strain evidence="10">Singapore isolate B</strain>
    </source>
</reference>
<keyword evidence="6 8" id="KW-1133">Transmembrane helix</keyword>
<keyword evidence="3" id="KW-0645">Protease</keyword>
<feature type="transmembrane region" description="Helical" evidence="8">
    <location>
        <begin position="280"/>
        <end position="300"/>
    </location>
</feature>
<evidence type="ECO:0000256" key="7">
    <source>
        <dbReference type="ARBA" id="ARBA00023136"/>
    </source>
</evidence>
<dbReference type="RefSeq" id="XP_012898783.1">
    <property type="nucleotide sequence ID" value="XM_013043329.1"/>
</dbReference>
<dbReference type="InterPro" id="IPR022764">
    <property type="entry name" value="Peptidase_S54_rhomboid_dom"/>
</dbReference>
<dbReference type="AlphaFoldDB" id="D8M9J6"/>
<keyword evidence="7 8" id="KW-0472">Membrane</keyword>
<dbReference type="InterPro" id="IPR035952">
    <property type="entry name" value="Rhomboid-like_sf"/>
</dbReference>
<keyword evidence="4 8" id="KW-0812">Transmembrane</keyword>
<evidence type="ECO:0000259" key="9">
    <source>
        <dbReference type="Pfam" id="PF01694"/>
    </source>
</evidence>
<dbReference type="Gene3D" id="1.20.1540.10">
    <property type="entry name" value="Rhomboid-like"/>
    <property type="match status" value="1"/>
</dbReference>
<dbReference type="PANTHER" id="PTHR43066:SF1">
    <property type="entry name" value="RHOMBOID PROTEIN 2"/>
    <property type="match status" value="1"/>
</dbReference>
<gene>
    <name evidence="10" type="ORF">GSBLH_T00006807001</name>
</gene>
<evidence type="ECO:0000256" key="2">
    <source>
        <dbReference type="ARBA" id="ARBA00009045"/>
    </source>
</evidence>
<feature type="domain" description="Peptidase S54 rhomboid" evidence="9">
    <location>
        <begin position="152"/>
        <end position="302"/>
    </location>
</feature>
<dbReference type="EMBL" id="FN668689">
    <property type="protein sequence ID" value="CBK24735.2"/>
    <property type="molecule type" value="Genomic_DNA"/>
</dbReference>
<feature type="transmembrane region" description="Helical" evidence="8">
    <location>
        <begin position="114"/>
        <end position="132"/>
    </location>
</feature>
<feature type="transmembrane region" description="Helical" evidence="8">
    <location>
        <begin position="215"/>
        <end position="233"/>
    </location>
</feature>
<dbReference type="GeneID" id="24922931"/>
<comment type="similarity">
    <text evidence="2">Belongs to the peptidase S54 family.</text>
</comment>
<dbReference type="Pfam" id="PF01694">
    <property type="entry name" value="Rhomboid"/>
    <property type="match status" value="1"/>
</dbReference>
<dbReference type="GO" id="GO:0004252">
    <property type="term" value="F:serine-type endopeptidase activity"/>
    <property type="evidence" value="ECO:0007669"/>
    <property type="project" value="InterPro"/>
</dbReference>
<dbReference type="GO" id="GO:0016020">
    <property type="term" value="C:membrane"/>
    <property type="evidence" value="ECO:0007669"/>
    <property type="project" value="UniProtKB-SubCell"/>
</dbReference>
<dbReference type="Proteomes" id="UP000008312">
    <property type="component" value="Unassembled WGS sequence"/>
</dbReference>
<evidence type="ECO:0000313" key="10">
    <source>
        <dbReference type="EMBL" id="CBK24735.2"/>
    </source>
</evidence>
<dbReference type="GO" id="GO:0006508">
    <property type="term" value="P:proteolysis"/>
    <property type="evidence" value="ECO:0007669"/>
    <property type="project" value="UniProtKB-KW"/>
</dbReference>
<proteinExistence type="inferred from homology"/>
<keyword evidence="5" id="KW-0378">Hydrolase</keyword>